<evidence type="ECO:0000259" key="2">
    <source>
        <dbReference type="PROSITE" id="PS50404"/>
    </source>
</evidence>
<feature type="region of interest" description="Disordered" evidence="1">
    <location>
        <begin position="159"/>
        <end position="181"/>
    </location>
</feature>
<dbReference type="Proteomes" id="UP000007014">
    <property type="component" value="Chromosome 9"/>
</dbReference>
<feature type="compositionally biased region" description="Low complexity" evidence="1">
    <location>
        <begin position="456"/>
        <end position="473"/>
    </location>
</feature>
<sequence>MGVNWRLPETRAFVVSSAPVSRAASRSPCTMGNRFSSWVWSVAPLRFLRYPLTSRRSLETRMSQQDSGRSFSVHRTGERASSSVATAERIQRRPIEVEPQGDDIEPPEGFIAPEPRLFRVRNDHFMDFFTGALASLVRGGSGAFVTGYRLRIRDNAQAPARSSYETGDRYGTTTSTTSSERDVGAQMLERLYARIEESSAFLPASRPAAGTLKLYEFEACPFCRKVREAMSALDLDVLMFPCPKGGERYRPFVQQRGGKAQFPFLIDENTGFEGYESDAIIQYLFKTYGDGRVPLPLALGPVTNVSAGMATMMRAGRGMRKAGPCAVPRYALELWAYEASPFSKLVRERLVEYELPYVLHNAARGSVNREVLRNLTGRVQVPYLIDPNTGISMFESAEILDYLDMTYGPNSKNVGKRRNRSSSTGLSSSAPHQQTKATGTASAAMGVDASAAATATGAAATAVASTGSSSTASESKPTNLNPDITPKDEKLEAYCADPQNVDSDECRVYDD</sequence>
<dbReference type="PANTHER" id="PTHR45288">
    <property type="entry name" value="THIOREDOXIN FAMILY PROTEIN"/>
    <property type="match status" value="1"/>
</dbReference>
<dbReference type="EMBL" id="AP006491">
    <property type="protein sequence ID" value="BAM80090.1"/>
    <property type="molecule type" value="Genomic_DNA"/>
</dbReference>
<dbReference type="eggNOG" id="ENOG502QUYC">
    <property type="taxonomic scope" value="Eukaryota"/>
</dbReference>
<evidence type="ECO:0000256" key="1">
    <source>
        <dbReference type="SAM" id="MobiDB-lite"/>
    </source>
</evidence>
<dbReference type="Pfam" id="PF13417">
    <property type="entry name" value="GST_N_3"/>
    <property type="match status" value="2"/>
</dbReference>
<dbReference type="InterPro" id="IPR004045">
    <property type="entry name" value="Glutathione_S-Trfase_N"/>
</dbReference>
<dbReference type="SUPFAM" id="SSF52833">
    <property type="entry name" value="Thioredoxin-like"/>
    <property type="match status" value="2"/>
</dbReference>
<name>M1V557_CYAM1</name>
<feature type="domain" description="GST N-terminal" evidence="2">
    <location>
        <begin position="330"/>
        <end position="411"/>
    </location>
</feature>
<dbReference type="SFLD" id="SFLDS00019">
    <property type="entry name" value="Glutathione_Transferase_(cytos"/>
    <property type="match status" value="1"/>
</dbReference>
<dbReference type="Gene3D" id="3.40.30.10">
    <property type="entry name" value="Glutaredoxin"/>
    <property type="match status" value="2"/>
</dbReference>
<protein>
    <recommendedName>
        <fullName evidence="2">GST N-terminal domain-containing protein</fullName>
    </recommendedName>
</protein>
<dbReference type="InterPro" id="IPR036249">
    <property type="entry name" value="Thioredoxin-like_sf"/>
</dbReference>
<feature type="region of interest" description="Disordered" evidence="1">
    <location>
        <begin position="410"/>
        <end position="442"/>
    </location>
</feature>
<dbReference type="GeneID" id="16993743"/>
<dbReference type="OrthoDB" id="422574at2759"/>
<dbReference type="InterPro" id="IPR040079">
    <property type="entry name" value="Glutathione_S-Trfase"/>
</dbReference>
<reference evidence="3 4" key="1">
    <citation type="journal article" date="2004" name="Nature">
        <title>Genome sequence of the ultrasmall unicellular red alga Cyanidioschyzon merolae 10D.</title>
        <authorList>
            <person name="Matsuzaki M."/>
            <person name="Misumi O."/>
            <person name="Shin-i T."/>
            <person name="Maruyama S."/>
            <person name="Takahara M."/>
            <person name="Miyagishima S."/>
            <person name="Mori T."/>
            <person name="Nishida K."/>
            <person name="Yagisawa F."/>
            <person name="Nishida K."/>
            <person name="Yoshida Y."/>
            <person name="Nishimura Y."/>
            <person name="Nakao S."/>
            <person name="Kobayashi T."/>
            <person name="Momoyama Y."/>
            <person name="Higashiyama T."/>
            <person name="Minoda A."/>
            <person name="Sano M."/>
            <person name="Nomoto H."/>
            <person name="Oishi K."/>
            <person name="Hayashi H."/>
            <person name="Ohta F."/>
            <person name="Nishizaka S."/>
            <person name="Haga S."/>
            <person name="Miura S."/>
            <person name="Morishita T."/>
            <person name="Kabeya Y."/>
            <person name="Terasawa K."/>
            <person name="Suzuki Y."/>
            <person name="Ishii Y."/>
            <person name="Asakawa S."/>
            <person name="Takano H."/>
            <person name="Ohta N."/>
            <person name="Kuroiwa H."/>
            <person name="Tanaka K."/>
            <person name="Shimizu N."/>
            <person name="Sugano S."/>
            <person name="Sato N."/>
            <person name="Nozaki H."/>
            <person name="Ogasawara N."/>
            <person name="Kohara Y."/>
            <person name="Kuroiwa T."/>
        </authorList>
    </citation>
    <scope>NUCLEOTIDE SEQUENCE [LARGE SCALE GENOMIC DNA]</scope>
    <source>
        <strain evidence="3 4">10D</strain>
    </source>
</reference>
<gene>
    <name evidence="3" type="ORF">CYME_CMI219C</name>
</gene>
<dbReference type="OMA" id="TIVNCAR"/>
<dbReference type="GO" id="GO:0009507">
    <property type="term" value="C:chloroplast"/>
    <property type="evidence" value="ECO:0007669"/>
    <property type="project" value="TreeGrafter"/>
</dbReference>
<dbReference type="AlphaFoldDB" id="M1V557"/>
<dbReference type="SFLD" id="SFLDG01202">
    <property type="entry name" value="SUF2.2"/>
    <property type="match status" value="1"/>
</dbReference>
<evidence type="ECO:0000313" key="3">
    <source>
        <dbReference type="EMBL" id="BAM80090.1"/>
    </source>
</evidence>
<accession>M1V557</accession>
<dbReference type="PANTHER" id="PTHR45288:SF2">
    <property type="entry name" value="THIOREDOXIN FAMILY PROTEIN"/>
    <property type="match status" value="1"/>
</dbReference>
<dbReference type="PROSITE" id="PS50404">
    <property type="entry name" value="GST_NTER"/>
    <property type="match status" value="2"/>
</dbReference>
<dbReference type="RefSeq" id="XP_005536376.1">
    <property type="nucleotide sequence ID" value="XM_005536319.1"/>
</dbReference>
<feature type="region of interest" description="Disordered" evidence="1">
    <location>
        <begin position="61"/>
        <end position="87"/>
    </location>
</feature>
<feature type="compositionally biased region" description="Polar residues" evidence="1">
    <location>
        <begin position="61"/>
        <end position="70"/>
    </location>
</feature>
<dbReference type="KEGG" id="cme:CYME_CMI219C"/>
<organism evidence="3 4">
    <name type="scientific">Cyanidioschyzon merolae (strain NIES-3377 / 10D)</name>
    <name type="common">Unicellular red alga</name>
    <dbReference type="NCBI Taxonomy" id="280699"/>
    <lineage>
        <taxon>Eukaryota</taxon>
        <taxon>Rhodophyta</taxon>
        <taxon>Bangiophyceae</taxon>
        <taxon>Cyanidiales</taxon>
        <taxon>Cyanidiaceae</taxon>
        <taxon>Cyanidioschyzon</taxon>
    </lineage>
</organism>
<keyword evidence="4" id="KW-1185">Reference proteome</keyword>
<dbReference type="SFLD" id="SFLDG01181">
    <property type="entry name" value="SUF2"/>
    <property type="match status" value="1"/>
</dbReference>
<evidence type="ECO:0000313" key="4">
    <source>
        <dbReference type="Proteomes" id="UP000007014"/>
    </source>
</evidence>
<feature type="region of interest" description="Disordered" evidence="1">
    <location>
        <begin position="456"/>
        <end position="511"/>
    </location>
</feature>
<feature type="domain" description="GST N-terminal" evidence="2">
    <location>
        <begin position="210"/>
        <end position="292"/>
    </location>
</feature>
<dbReference type="HOGENOM" id="CLU_040972_2_0_1"/>
<dbReference type="Gramene" id="CMI219CT">
    <property type="protein sequence ID" value="CMI219CT"/>
    <property type="gene ID" value="CMI219C"/>
</dbReference>
<feature type="compositionally biased region" description="Polar residues" evidence="1">
    <location>
        <begin position="430"/>
        <end position="439"/>
    </location>
</feature>
<reference evidence="3 4" key="2">
    <citation type="journal article" date="2007" name="BMC Biol.">
        <title>A 100%-complete sequence reveals unusually simple genomic features in the hot-spring red alga Cyanidioschyzon merolae.</title>
        <authorList>
            <person name="Nozaki H."/>
            <person name="Takano H."/>
            <person name="Misumi O."/>
            <person name="Terasawa K."/>
            <person name="Matsuzaki M."/>
            <person name="Maruyama S."/>
            <person name="Nishida K."/>
            <person name="Yagisawa F."/>
            <person name="Yoshida Y."/>
            <person name="Fujiwara T."/>
            <person name="Takio S."/>
            <person name="Tamura K."/>
            <person name="Chung S.J."/>
            <person name="Nakamura S."/>
            <person name="Kuroiwa H."/>
            <person name="Tanaka K."/>
            <person name="Sato N."/>
            <person name="Kuroiwa T."/>
        </authorList>
    </citation>
    <scope>NUCLEOTIDE SEQUENCE [LARGE SCALE GENOMIC DNA]</scope>
    <source>
        <strain evidence="3 4">10D</strain>
    </source>
</reference>
<proteinExistence type="predicted"/>